<keyword evidence="5" id="KW-0820">tRNA-binding</keyword>
<comment type="function">
    <text evidence="5">This is 1 of the proteins that bind and probably mediate the attachment of the 5S RNA into the large ribosomal subunit, where it forms part of the central protuberance. In the 70S ribosome it contacts protein S13 of the 30S subunit (bridge B1b), connecting the 2 subunits; this bridge is implicated in subunit movement. Contacts the P site tRNA; the 5S rRNA and some of its associated proteins might help stabilize positioning of ribosome-bound tRNAs.</text>
</comment>
<proteinExistence type="inferred from homology"/>
<evidence type="ECO:0000313" key="10">
    <source>
        <dbReference type="Proteomes" id="UP000230304"/>
    </source>
</evidence>
<evidence type="ECO:0000256" key="6">
    <source>
        <dbReference type="RuleBase" id="RU003930"/>
    </source>
</evidence>
<evidence type="ECO:0000259" key="8">
    <source>
        <dbReference type="Pfam" id="PF00673"/>
    </source>
</evidence>
<dbReference type="InterPro" id="IPR020930">
    <property type="entry name" value="Ribosomal_uL5_bac-type"/>
</dbReference>
<feature type="domain" description="Large ribosomal subunit protein uL5 C-terminal" evidence="8">
    <location>
        <begin position="91"/>
        <end position="182"/>
    </location>
</feature>
<dbReference type="GO" id="GO:0003735">
    <property type="term" value="F:structural constituent of ribosome"/>
    <property type="evidence" value="ECO:0007669"/>
    <property type="project" value="InterPro"/>
</dbReference>
<keyword evidence="5" id="KW-0694">RNA-binding</keyword>
<keyword evidence="2 5" id="KW-0689">Ribosomal protein</keyword>
<evidence type="ECO:0000259" key="7">
    <source>
        <dbReference type="Pfam" id="PF00281"/>
    </source>
</evidence>
<dbReference type="SUPFAM" id="SSF55282">
    <property type="entry name" value="RL5-like"/>
    <property type="match status" value="1"/>
</dbReference>
<dbReference type="InterPro" id="IPR031309">
    <property type="entry name" value="Ribosomal_uL5_C"/>
</dbReference>
<feature type="domain" description="Large ribosomal subunit protein uL5 N-terminal" evidence="7">
    <location>
        <begin position="24"/>
        <end position="86"/>
    </location>
</feature>
<dbReference type="GO" id="GO:0019843">
    <property type="term" value="F:rRNA binding"/>
    <property type="evidence" value="ECO:0007669"/>
    <property type="project" value="UniProtKB-UniRule"/>
</dbReference>
<comment type="similarity">
    <text evidence="1 5 6">Belongs to the universal ribosomal protein uL5 family.</text>
</comment>
<dbReference type="Proteomes" id="UP000230304">
    <property type="component" value="Unassembled WGS sequence"/>
</dbReference>
<dbReference type="InterPro" id="IPR031310">
    <property type="entry name" value="Ribosomal_uL5_N"/>
</dbReference>
<keyword evidence="3 5" id="KW-0687">Ribonucleoprotein</keyword>
<dbReference type="Pfam" id="PF00673">
    <property type="entry name" value="Ribosomal_L5_C"/>
    <property type="match status" value="1"/>
</dbReference>
<evidence type="ECO:0000256" key="4">
    <source>
        <dbReference type="ARBA" id="ARBA00035245"/>
    </source>
</evidence>
<organism evidence="9 10">
    <name type="scientific">Candidatus Nealsonbacteria bacterium CG02_land_8_20_14_3_00_40_11</name>
    <dbReference type="NCBI Taxonomy" id="1974700"/>
    <lineage>
        <taxon>Bacteria</taxon>
        <taxon>Candidatus Nealsoniibacteriota</taxon>
    </lineage>
</organism>
<dbReference type="GO" id="GO:1990904">
    <property type="term" value="C:ribonucleoprotein complex"/>
    <property type="evidence" value="ECO:0007669"/>
    <property type="project" value="UniProtKB-KW"/>
</dbReference>
<dbReference type="EMBL" id="PEUA01000017">
    <property type="protein sequence ID" value="PIV43297.1"/>
    <property type="molecule type" value="Genomic_DNA"/>
</dbReference>
<evidence type="ECO:0000313" key="9">
    <source>
        <dbReference type="EMBL" id="PIV43297.1"/>
    </source>
</evidence>
<comment type="caution">
    <text evidence="9">The sequence shown here is derived from an EMBL/GenBank/DDBJ whole genome shotgun (WGS) entry which is preliminary data.</text>
</comment>
<dbReference type="GO" id="GO:0005840">
    <property type="term" value="C:ribosome"/>
    <property type="evidence" value="ECO:0007669"/>
    <property type="project" value="UniProtKB-KW"/>
</dbReference>
<dbReference type="InterPro" id="IPR002132">
    <property type="entry name" value="Ribosomal_uL5"/>
</dbReference>
<dbReference type="Gene3D" id="3.30.1440.10">
    <property type="match status" value="1"/>
</dbReference>
<dbReference type="GO" id="GO:0000049">
    <property type="term" value="F:tRNA binding"/>
    <property type="evidence" value="ECO:0007669"/>
    <property type="project" value="UniProtKB-UniRule"/>
</dbReference>
<dbReference type="HAMAP" id="MF_01333_B">
    <property type="entry name" value="Ribosomal_uL5_B"/>
    <property type="match status" value="1"/>
</dbReference>
<accession>A0A2M7D8C5</accession>
<protein>
    <recommendedName>
        <fullName evidence="4 5">Large ribosomal subunit protein uL5</fullName>
    </recommendedName>
</protein>
<dbReference type="PROSITE" id="PS00358">
    <property type="entry name" value="RIBOSOMAL_L5"/>
    <property type="match status" value="1"/>
</dbReference>
<sequence>MTFLSEKYNQEAIPEMMKKFGYKNKMAVPKIEKVIVNTGFGRQVADKTSEEQKKIADFMMEDLGFVCGQKAIKTYAKRSIASFKTREGMVIGAKVTLRGKKMTDFLERLIHIALPRGRDFKGISEKSIDKRGNLTIGIGEHIIFPEILPEKAKNIFGLEITVVTTAKTHEEGLELLKLLGFPIQKGDEG</sequence>
<evidence type="ECO:0000256" key="3">
    <source>
        <dbReference type="ARBA" id="ARBA00023274"/>
    </source>
</evidence>
<evidence type="ECO:0000256" key="5">
    <source>
        <dbReference type="HAMAP-Rule" id="MF_01333"/>
    </source>
</evidence>
<evidence type="ECO:0000256" key="2">
    <source>
        <dbReference type="ARBA" id="ARBA00022980"/>
    </source>
</evidence>
<dbReference type="InterPro" id="IPR022803">
    <property type="entry name" value="Ribosomal_uL5_dom_sf"/>
</dbReference>
<dbReference type="Pfam" id="PF00281">
    <property type="entry name" value="Ribosomal_L5"/>
    <property type="match status" value="1"/>
</dbReference>
<dbReference type="GO" id="GO:0006412">
    <property type="term" value="P:translation"/>
    <property type="evidence" value="ECO:0007669"/>
    <property type="project" value="UniProtKB-UniRule"/>
</dbReference>
<reference evidence="10" key="1">
    <citation type="submission" date="2017-09" db="EMBL/GenBank/DDBJ databases">
        <title>Depth-based differentiation of microbial function through sediment-hosted aquifers and enrichment of novel symbionts in the deep terrestrial subsurface.</title>
        <authorList>
            <person name="Probst A.J."/>
            <person name="Ladd B."/>
            <person name="Jarett J.K."/>
            <person name="Geller-Mcgrath D.E."/>
            <person name="Sieber C.M.K."/>
            <person name="Emerson J.B."/>
            <person name="Anantharaman K."/>
            <person name="Thomas B.C."/>
            <person name="Malmstrom R."/>
            <person name="Stieglmeier M."/>
            <person name="Klingl A."/>
            <person name="Woyke T."/>
            <person name="Ryan C.M."/>
            <person name="Banfield J.F."/>
        </authorList>
    </citation>
    <scope>NUCLEOTIDE SEQUENCE [LARGE SCALE GENOMIC DNA]</scope>
</reference>
<keyword evidence="5" id="KW-0699">rRNA-binding</keyword>
<name>A0A2M7D8C5_9BACT</name>
<dbReference type="NCBIfam" id="NF000585">
    <property type="entry name" value="PRK00010.1"/>
    <property type="match status" value="1"/>
</dbReference>
<dbReference type="FunFam" id="3.30.1440.10:FF:000001">
    <property type="entry name" value="50S ribosomal protein L5"/>
    <property type="match status" value="1"/>
</dbReference>
<comment type="subunit">
    <text evidence="5">Part of the 50S ribosomal subunit; part of the 5S rRNA/L5/L18/L25 subcomplex. Contacts the 5S rRNA and the P site tRNA. Forms a bridge to the 30S subunit in the 70S ribosome.</text>
</comment>
<dbReference type="InterPro" id="IPR020929">
    <property type="entry name" value="Ribosomal_uL5_CS"/>
</dbReference>
<evidence type="ECO:0000256" key="1">
    <source>
        <dbReference type="ARBA" id="ARBA00008553"/>
    </source>
</evidence>
<dbReference type="PANTHER" id="PTHR11994">
    <property type="entry name" value="60S RIBOSOMAL PROTEIN L11-RELATED"/>
    <property type="match status" value="1"/>
</dbReference>
<dbReference type="AlphaFoldDB" id="A0A2M7D8C5"/>
<dbReference type="PIRSF" id="PIRSF002161">
    <property type="entry name" value="Ribosomal_L5"/>
    <property type="match status" value="1"/>
</dbReference>
<gene>
    <name evidence="5" type="primary">rplE</name>
    <name evidence="9" type="ORF">COS26_00770</name>
</gene>